<keyword evidence="1" id="KW-0479">Metal-binding</keyword>
<accession>A0A8H7ELB7</accession>
<dbReference type="AlphaFoldDB" id="A0A8H7ELB7"/>
<dbReference type="GeneID" id="62199858"/>
<dbReference type="Proteomes" id="UP000596902">
    <property type="component" value="Unassembled WGS sequence"/>
</dbReference>
<dbReference type="EMBL" id="JAAABM010000002">
    <property type="protein sequence ID" value="KAF7679982.1"/>
    <property type="molecule type" value="Genomic_DNA"/>
</dbReference>
<sequence>MRCTTNNARLNVGLYGVHTVGVFLPWHRYAIWIFESVLRSECNYTGAQPYWDWTLDNASTGNGSILTSPVLEAFGGNGLEPSGCIQRGPFCGDDPLNIETVESMADNPRCLTCAVDVDMFDRGANWDEVYPPTMQAKNYYQLQNFIDGLSFVHEADKMPTSAGINPHGLGHMGVGGDIRDICSSPNDSLLWLHHTQLDYMWTLWQFRDPTRLTDISGPRTMEGLGPGRDAVEQTTADTPVWIGFVGDDAKVCAILDTMNREGGGVLCYKYEDSPSLTGRNLTTHLRKA</sequence>
<dbReference type="GO" id="GO:0046872">
    <property type="term" value="F:metal ion binding"/>
    <property type="evidence" value="ECO:0007669"/>
    <property type="project" value="UniProtKB-KW"/>
</dbReference>
<keyword evidence="2" id="KW-0186">Copper</keyword>
<evidence type="ECO:0000313" key="4">
    <source>
        <dbReference type="EMBL" id="KAF7679982.1"/>
    </source>
</evidence>
<dbReference type="RefSeq" id="XP_038789972.1">
    <property type="nucleotide sequence ID" value="XM_038926680.1"/>
</dbReference>
<dbReference type="PANTHER" id="PTHR11474:SF126">
    <property type="entry name" value="TYROSINASE-LIKE PROTEIN TYR-1-RELATED"/>
    <property type="match status" value="1"/>
</dbReference>
<reference evidence="4" key="2">
    <citation type="submission" date="2020-08" db="EMBL/GenBank/DDBJ databases">
        <title>Draft Genome Sequence of Cumin Blight Pathogen Alternaria burnsii.</title>
        <authorList>
            <person name="Feng Z."/>
        </authorList>
    </citation>
    <scope>NUCLEOTIDE SEQUENCE</scope>
    <source>
        <strain evidence="4">CBS107.38</strain>
    </source>
</reference>
<gene>
    <name evidence="4" type="ORF">GT037_001633</name>
</gene>
<dbReference type="GO" id="GO:0016491">
    <property type="term" value="F:oxidoreductase activity"/>
    <property type="evidence" value="ECO:0007669"/>
    <property type="project" value="InterPro"/>
</dbReference>
<dbReference type="OrthoDB" id="6132182at2759"/>
<organism evidence="4 5">
    <name type="scientific">Alternaria burnsii</name>
    <dbReference type="NCBI Taxonomy" id="1187904"/>
    <lineage>
        <taxon>Eukaryota</taxon>
        <taxon>Fungi</taxon>
        <taxon>Dikarya</taxon>
        <taxon>Ascomycota</taxon>
        <taxon>Pezizomycotina</taxon>
        <taxon>Dothideomycetes</taxon>
        <taxon>Pleosporomycetidae</taxon>
        <taxon>Pleosporales</taxon>
        <taxon>Pleosporineae</taxon>
        <taxon>Pleosporaceae</taxon>
        <taxon>Alternaria</taxon>
        <taxon>Alternaria sect. Alternaria</taxon>
    </lineage>
</organism>
<evidence type="ECO:0000256" key="2">
    <source>
        <dbReference type="ARBA" id="ARBA00023008"/>
    </source>
</evidence>
<keyword evidence="5" id="KW-1185">Reference proteome</keyword>
<dbReference type="PANTHER" id="PTHR11474">
    <property type="entry name" value="TYROSINASE FAMILY MEMBER"/>
    <property type="match status" value="1"/>
</dbReference>
<comment type="caution">
    <text evidence="4">The sequence shown here is derived from an EMBL/GenBank/DDBJ whole genome shotgun (WGS) entry which is preliminary data.</text>
</comment>
<dbReference type="InterPro" id="IPR008922">
    <property type="entry name" value="Di-copper_centre_dom_sf"/>
</dbReference>
<dbReference type="InterPro" id="IPR002227">
    <property type="entry name" value="Tyrosinase_Cu-bd"/>
</dbReference>
<proteinExistence type="predicted"/>
<evidence type="ECO:0000259" key="3">
    <source>
        <dbReference type="Pfam" id="PF00264"/>
    </source>
</evidence>
<dbReference type="InterPro" id="IPR050316">
    <property type="entry name" value="Tyrosinase/Hemocyanin"/>
</dbReference>
<evidence type="ECO:0000256" key="1">
    <source>
        <dbReference type="ARBA" id="ARBA00022723"/>
    </source>
</evidence>
<dbReference type="SUPFAM" id="SSF48056">
    <property type="entry name" value="Di-copper centre-containing domain"/>
    <property type="match status" value="1"/>
</dbReference>
<reference evidence="4" key="1">
    <citation type="submission" date="2020-01" db="EMBL/GenBank/DDBJ databases">
        <authorList>
            <person name="Feng Z.H.Z."/>
        </authorList>
    </citation>
    <scope>NUCLEOTIDE SEQUENCE</scope>
    <source>
        <strain evidence="4">CBS107.38</strain>
    </source>
</reference>
<dbReference type="Pfam" id="PF00264">
    <property type="entry name" value="Tyrosinase"/>
    <property type="match status" value="1"/>
</dbReference>
<dbReference type="Gene3D" id="1.10.1280.10">
    <property type="entry name" value="Di-copper center containing domain from catechol oxidase"/>
    <property type="match status" value="1"/>
</dbReference>
<feature type="domain" description="Tyrosinase copper-binding" evidence="3">
    <location>
        <begin position="16"/>
        <end position="205"/>
    </location>
</feature>
<dbReference type="PRINTS" id="PR00092">
    <property type="entry name" value="TYROSINASE"/>
</dbReference>
<evidence type="ECO:0000313" key="5">
    <source>
        <dbReference type="Proteomes" id="UP000596902"/>
    </source>
</evidence>
<protein>
    <submittedName>
        <fullName evidence="4">Di-copper centre-containing protein</fullName>
    </submittedName>
</protein>
<name>A0A8H7ELB7_9PLEO</name>